<protein>
    <submittedName>
        <fullName evidence="2">Uncharacterized protein</fullName>
    </submittedName>
</protein>
<dbReference type="EMBL" id="JABSTR010000010">
    <property type="protein sequence ID" value="KAH9380786.1"/>
    <property type="molecule type" value="Genomic_DNA"/>
</dbReference>
<name>A0A9J6GZA8_HAELO</name>
<evidence type="ECO:0000313" key="3">
    <source>
        <dbReference type="Proteomes" id="UP000821853"/>
    </source>
</evidence>
<evidence type="ECO:0000256" key="1">
    <source>
        <dbReference type="SAM" id="MobiDB-lite"/>
    </source>
</evidence>
<comment type="caution">
    <text evidence="2">The sequence shown here is derived from an EMBL/GenBank/DDBJ whole genome shotgun (WGS) entry which is preliminary data.</text>
</comment>
<organism evidence="2 3">
    <name type="scientific">Haemaphysalis longicornis</name>
    <name type="common">Bush tick</name>
    <dbReference type="NCBI Taxonomy" id="44386"/>
    <lineage>
        <taxon>Eukaryota</taxon>
        <taxon>Metazoa</taxon>
        <taxon>Ecdysozoa</taxon>
        <taxon>Arthropoda</taxon>
        <taxon>Chelicerata</taxon>
        <taxon>Arachnida</taxon>
        <taxon>Acari</taxon>
        <taxon>Parasitiformes</taxon>
        <taxon>Ixodida</taxon>
        <taxon>Ixodoidea</taxon>
        <taxon>Ixodidae</taxon>
        <taxon>Haemaphysalinae</taxon>
        <taxon>Haemaphysalis</taxon>
    </lineage>
</organism>
<accession>A0A9J6GZA8</accession>
<dbReference type="Proteomes" id="UP000821853">
    <property type="component" value="Chromosome 8"/>
</dbReference>
<proteinExistence type="predicted"/>
<keyword evidence="3" id="KW-1185">Reference proteome</keyword>
<evidence type="ECO:0000313" key="2">
    <source>
        <dbReference type="EMBL" id="KAH9380786.1"/>
    </source>
</evidence>
<reference evidence="2 3" key="1">
    <citation type="journal article" date="2020" name="Cell">
        <title>Large-Scale Comparative Analyses of Tick Genomes Elucidate Their Genetic Diversity and Vector Capacities.</title>
        <authorList>
            <consortium name="Tick Genome and Microbiome Consortium (TIGMIC)"/>
            <person name="Jia N."/>
            <person name="Wang J."/>
            <person name="Shi W."/>
            <person name="Du L."/>
            <person name="Sun Y."/>
            <person name="Zhan W."/>
            <person name="Jiang J.F."/>
            <person name="Wang Q."/>
            <person name="Zhang B."/>
            <person name="Ji P."/>
            <person name="Bell-Sakyi L."/>
            <person name="Cui X.M."/>
            <person name="Yuan T.T."/>
            <person name="Jiang B.G."/>
            <person name="Yang W.F."/>
            <person name="Lam T.T."/>
            <person name="Chang Q.C."/>
            <person name="Ding S.J."/>
            <person name="Wang X.J."/>
            <person name="Zhu J.G."/>
            <person name="Ruan X.D."/>
            <person name="Zhao L."/>
            <person name="Wei J.T."/>
            <person name="Ye R.Z."/>
            <person name="Que T.C."/>
            <person name="Du C.H."/>
            <person name="Zhou Y.H."/>
            <person name="Cheng J.X."/>
            <person name="Dai P.F."/>
            <person name="Guo W.B."/>
            <person name="Han X.H."/>
            <person name="Huang E.J."/>
            <person name="Li L.F."/>
            <person name="Wei W."/>
            <person name="Gao Y.C."/>
            <person name="Liu J.Z."/>
            <person name="Shao H.Z."/>
            <person name="Wang X."/>
            <person name="Wang C.C."/>
            <person name="Yang T.C."/>
            <person name="Huo Q.B."/>
            <person name="Li W."/>
            <person name="Chen H.Y."/>
            <person name="Chen S.E."/>
            <person name="Zhou L.G."/>
            <person name="Ni X.B."/>
            <person name="Tian J.H."/>
            <person name="Sheng Y."/>
            <person name="Liu T."/>
            <person name="Pan Y.S."/>
            <person name="Xia L.Y."/>
            <person name="Li J."/>
            <person name="Zhao F."/>
            <person name="Cao W.C."/>
        </authorList>
    </citation>
    <scope>NUCLEOTIDE SEQUENCE [LARGE SCALE GENOMIC DNA]</scope>
    <source>
        <strain evidence="2">HaeL-2018</strain>
    </source>
</reference>
<sequence>MSIPLPTRLTSFILSQPLLWTATLLRQPQFLPPLRGEKAVITPAMTHSLTRANVNDSKVAIRNFSAGRISLTALAIQHAQPPTHATTILYTGVPELACRALATRQPRSSGPPASSFPFMALHPTTVSNYFTPLPIALLRGTVRSCGAIFRHAHSPTQPLGTSSTLPSTLPPASSALEEVI</sequence>
<gene>
    <name evidence="2" type="ORF">HPB48_007231</name>
</gene>
<dbReference type="AlphaFoldDB" id="A0A9J6GZA8"/>
<dbReference type="VEuPathDB" id="VectorBase:HLOH_041368"/>
<feature type="region of interest" description="Disordered" evidence="1">
    <location>
        <begin position="156"/>
        <end position="180"/>
    </location>
</feature>